<protein>
    <recommendedName>
        <fullName evidence="6">33 kDa chaperonin</fullName>
    </recommendedName>
    <alternativeName>
        <fullName evidence="6">Heat shock protein 33 homolog</fullName>
        <shortName evidence="6">HSP33</shortName>
    </alternativeName>
</protein>
<comment type="PTM">
    <text evidence="6">Under oxidizing conditions two disulfide bonds are formed involving the reactive cysteines. Under reducing conditions zinc is bound to the reactive cysteines and the protein is inactive.</text>
</comment>
<comment type="function">
    <text evidence="6">Redox regulated molecular chaperone. Protects both thermally unfolding and oxidatively damaged proteins from irreversible aggregation. Plays an important role in the bacterial defense system toward oxidative stress.</text>
</comment>
<evidence type="ECO:0000313" key="7">
    <source>
        <dbReference type="EMBL" id="MDY5169746.1"/>
    </source>
</evidence>
<dbReference type="Gene3D" id="3.55.30.10">
    <property type="entry name" value="Hsp33 domain"/>
    <property type="match status" value="1"/>
</dbReference>
<dbReference type="GO" id="GO:0051082">
    <property type="term" value="F:unfolded protein binding"/>
    <property type="evidence" value="ECO:0007669"/>
    <property type="project" value="UniProtKB-UniRule"/>
</dbReference>
<dbReference type="InterPro" id="IPR016154">
    <property type="entry name" value="Heat_shock_Hsp33_C"/>
</dbReference>
<evidence type="ECO:0000313" key="9">
    <source>
        <dbReference type="Proteomes" id="UP000247612"/>
    </source>
</evidence>
<dbReference type="PANTHER" id="PTHR30111">
    <property type="entry name" value="33 KDA CHAPERONIN"/>
    <property type="match status" value="1"/>
</dbReference>
<dbReference type="Pfam" id="PF01430">
    <property type="entry name" value="HSP33"/>
    <property type="match status" value="1"/>
</dbReference>
<sequence>MEDTLIKALACEGRVRVIIAASTNLCEEARKRHDCWPTAAAALGRVLTIGSIMGSMQKNQDEKLTIQINGGGPIGTILVDCFPDGNVRGFVSDPHVHMTYNDTGKLAVGIAVGKEGTLKVIRDLGMKDDFAGTVNLQTGEIGDDFAYYFTVSEQTPSAVSLGVLVDTDNSVIAAGGLLIQMLPDAIEEDIEKVEAIVKQLKPMSALIHEGNSPEDILHQYFDDIEILEKQPIRFTCSCSKTTMKRALLTLSKEERRKLIEEDHGCEITCHWCNEHYTFSEDELIDLENFYESVGTKHVEDQKHIH</sequence>
<dbReference type="InterPro" id="IPR016153">
    <property type="entry name" value="Heat_shock_Hsp33_N"/>
</dbReference>
<feature type="disulfide bond" description="Redox-active" evidence="6">
    <location>
        <begin position="236"/>
        <end position="238"/>
    </location>
</feature>
<dbReference type="Gene3D" id="3.90.1280.10">
    <property type="entry name" value="HSP33 redox switch-like"/>
    <property type="match status" value="1"/>
</dbReference>
<keyword evidence="3 6" id="KW-1015">Disulfide bond</keyword>
<accession>A0A318KMN3</accession>
<reference evidence="7" key="2">
    <citation type="submission" date="2022-03" db="EMBL/GenBank/DDBJ databases">
        <title>First case of bacteraemia caused by Dielma fastidiosa in a patient hospitalised with diverticulitis.</title>
        <authorList>
            <person name="Forman-Ankjaer B."/>
            <person name="Hvid-Jensen F."/>
            <person name="Kobel C.M."/>
            <person name="Greve T."/>
        </authorList>
    </citation>
    <scope>NUCLEOTIDE SEQUENCE</scope>
    <source>
        <strain evidence="7">AUH_DF_2021</strain>
    </source>
</reference>
<comment type="subcellular location">
    <subcellularLocation>
        <location evidence="6">Cytoplasm</location>
    </subcellularLocation>
</comment>
<dbReference type="NCBIfam" id="NF001033">
    <property type="entry name" value="PRK00114.1"/>
    <property type="match status" value="1"/>
</dbReference>
<dbReference type="SUPFAM" id="SSF64397">
    <property type="entry name" value="Hsp33 domain"/>
    <property type="match status" value="1"/>
</dbReference>
<dbReference type="GO" id="GO:0044183">
    <property type="term" value="F:protein folding chaperone"/>
    <property type="evidence" value="ECO:0007669"/>
    <property type="project" value="TreeGrafter"/>
</dbReference>
<feature type="disulfide bond" description="Redox-active" evidence="6">
    <location>
        <begin position="269"/>
        <end position="272"/>
    </location>
</feature>
<dbReference type="STRING" id="1034346.GCA_000313565_00947"/>
<comment type="caution">
    <text evidence="8">The sequence shown here is derived from an EMBL/GenBank/DDBJ whole genome shotgun (WGS) entry which is preliminary data.</text>
</comment>
<keyword evidence="9" id="KW-1185">Reference proteome</keyword>
<evidence type="ECO:0000256" key="6">
    <source>
        <dbReference type="HAMAP-Rule" id="MF_00117"/>
    </source>
</evidence>
<dbReference type="GO" id="GO:0005737">
    <property type="term" value="C:cytoplasm"/>
    <property type="evidence" value="ECO:0007669"/>
    <property type="project" value="UniProtKB-SubCell"/>
</dbReference>
<name>A0A318KMN3_9FIRM</name>
<keyword evidence="4 6" id="KW-0143">Chaperone</keyword>
<dbReference type="EMBL" id="QJKH01000012">
    <property type="protein sequence ID" value="PXX77125.1"/>
    <property type="molecule type" value="Genomic_DNA"/>
</dbReference>
<evidence type="ECO:0000313" key="8">
    <source>
        <dbReference type="EMBL" id="PXX77125.1"/>
    </source>
</evidence>
<dbReference type="EMBL" id="JALDAW010000023">
    <property type="protein sequence ID" value="MDY5169746.1"/>
    <property type="molecule type" value="Genomic_DNA"/>
</dbReference>
<keyword evidence="5 6" id="KW-0676">Redox-active center</keyword>
<keyword evidence="2 6" id="KW-0862">Zinc</keyword>
<dbReference type="HAMAP" id="MF_00117">
    <property type="entry name" value="HslO"/>
    <property type="match status" value="1"/>
</dbReference>
<dbReference type="SUPFAM" id="SSF118352">
    <property type="entry name" value="HSP33 redox switch-like"/>
    <property type="match status" value="1"/>
</dbReference>
<keyword evidence="1 6" id="KW-0963">Cytoplasm</keyword>
<dbReference type="Proteomes" id="UP001276902">
    <property type="component" value="Unassembled WGS sequence"/>
</dbReference>
<evidence type="ECO:0000256" key="3">
    <source>
        <dbReference type="ARBA" id="ARBA00023157"/>
    </source>
</evidence>
<dbReference type="PANTHER" id="PTHR30111:SF1">
    <property type="entry name" value="33 KDA CHAPERONIN"/>
    <property type="match status" value="1"/>
</dbReference>
<dbReference type="AlphaFoldDB" id="A0A318KMN3"/>
<evidence type="ECO:0000256" key="1">
    <source>
        <dbReference type="ARBA" id="ARBA00022490"/>
    </source>
</evidence>
<dbReference type="PIRSF" id="PIRSF005261">
    <property type="entry name" value="Heat_shock_Hsp33"/>
    <property type="match status" value="1"/>
</dbReference>
<gene>
    <name evidence="6 7" type="primary">hslO</name>
    <name evidence="8" type="ORF">DES51_11265</name>
    <name evidence="7" type="ORF">MQE39_16640</name>
</gene>
<dbReference type="Proteomes" id="UP000247612">
    <property type="component" value="Unassembled WGS sequence"/>
</dbReference>
<proteinExistence type="inferred from homology"/>
<evidence type="ECO:0000256" key="2">
    <source>
        <dbReference type="ARBA" id="ARBA00022833"/>
    </source>
</evidence>
<dbReference type="CDD" id="cd00498">
    <property type="entry name" value="Hsp33"/>
    <property type="match status" value="1"/>
</dbReference>
<comment type="similarity">
    <text evidence="6">Belongs to the HSP33 family.</text>
</comment>
<dbReference type="GO" id="GO:0042026">
    <property type="term" value="P:protein refolding"/>
    <property type="evidence" value="ECO:0007669"/>
    <property type="project" value="TreeGrafter"/>
</dbReference>
<dbReference type="InterPro" id="IPR000397">
    <property type="entry name" value="Heat_shock_Hsp33"/>
</dbReference>
<organism evidence="8 9">
    <name type="scientific">Dielma fastidiosa</name>
    <dbReference type="NCBI Taxonomy" id="1034346"/>
    <lineage>
        <taxon>Bacteria</taxon>
        <taxon>Bacillati</taxon>
        <taxon>Bacillota</taxon>
        <taxon>Erysipelotrichia</taxon>
        <taxon>Erysipelotrichales</taxon>
        <taxon>Erysipelotrichaceae</taxon>
        <taxon>Dielma</taxon>
    </lineage>
</organism>
<evidence type="ECO:0000256" key="4">
    <source>
        <dbReference type="ARBA" id="ARBA00023186"/>
    </source>
</evidence>
<reference evidence="8 9" key="1">
    <citation type="submission" date="2018-05" db="EMBL/GenBank/DDBJ databases">
        <title>Genomic Encyclopedia of Type Strains, Phase IV (KMG-IV): sequencing the most valuable type-strain genomes for metagenomic binning, comparative biology and taxonomic classification.</title>
        <authorList>
            <person name="Goeker M."/>
        </authorList>
    </citation>
    <scope>NUCLEOTIDE SEQUENCE [LARGE SCALE GENOMIC DNA]</scope>
    <source>
        <strain evidence="8 9">JC118</strain>
    </source>
</reference>
<evidence type="ECO:0000256" key="5">
    <source>
        <dbReference type="ARBA" id="ARBA00023284"/>
    </source>
</evidence>
<dbReference type="RefSeq" id="WP_022937261.1">
    <property type="nucleotide sequence ID" value="NZ_BAABZA010000001.1"/>
</dbReference>
<dbReference type="OrthoDB" id="9776534at2"/>